<accession>A0A5D3KM22</accession>
<proteinExistence type="inferred from homology"/>
<dbReference type="InterPro" id="IPR052932">
    <property type="entry name" value="OprB_Porin"/>
</dbReference>
<dbReference type="GO" id="GO:0008643">
    <property type="term" value="P:carbohydrate transport"/>
    <property type="evidence" value="ECO:0007669"/>
    <property type="project" value="InterPro"/>
</dbReference>
<dbReference type="InterPro" id="IPR038673">
    <property type="entry name" value="OprB_sf"/>
</dbReference>
<protein>
    <submittedName>
        <fullName evidence="4">Carbohydrate porin</fullName>
    </submittedName>
</protein>
<dbReference type="PANTHER" id="PTHR37944">
    <property type="entry name" value="PORIN B"/>
    <property type="match status" value="1"/>
</dbReference>
<dbReference type="AlphaFoldDB" id="A0A5D3KM22"/>
<evidence type="ECO:0000256" key="3">
    <source>
        <dbReference type="SAM" id="MobiDB-lite"/>
    </source>
</evidence>
<evidence type="ECO:0000313" key="4">
    <source>
        <dbReference type="EMBL" id="TYL92560.1"/>
    </source>
</evidence>
<comment type="caution">
    <text evidence="4">The sequence shown here is derived from an EMBL/GenBank/DDBJ whole genome shotgun (WGS) entry which is preliminary data.</text>
</comment>
<dbReference type="EMBL" id="VSSS01000037">
    <property type="protein sequence ID" value="TYL92560.1"/>
    <property type="molecule type" value="Genomic_DNA"/>
</dbReference>
<organism evidence="4 5">
    <name type="scientific">Bradyrhizobium rifense</name>
    <dbReference type="NCBI Taxonomy" id="515499"/>
    <lineage>
        <taxon>Bacteria</taxon>
        <taxon>Pseudomonadati</taxon>
        <taxon>Pseudomonadota</taxon>
        <taxon>Alphaproteobacteria</taxon>
        <taxon>Hyphomicrobiales</taxon>
        <taxon>Nitrobacteraceae</taxon>
        <taxon>Bradyrhizobium</taxon>
    </lineage>
</organism>
<dbReference type="GO" id="GO:0016020">
    <property type="term" value="C:membrane"/>
    <property type="evidence" value="ECO:0007669"/>
    <property type="project" value="InterPro"/>
</dbReference>
<evidence type="ECO:0000256" key="1">
    <source>
        <dbReference type="ARBA" id="ARBA00008769"/>
    </source>
</evidence>
<dbReference type="PANTHER" id="PTHR37944:SF1">
    <property type="entry name" value="PORIN B"/>
    <property type="match status" value="1"/>
</dbReference>
<keyword evidence="5" id="KW-1185">Reference proteome</keyword>
<reference evidence="4 5" key="1">
    <citation type="submission" date="2019-08" db="EMBL/GenBank/DDBJ databases">
        <title>Bradyrhizobium hipponensis sp. nov., a rhizobium isolated from a Lupinus angustifolius root nodule in Tunisia.</title>
        <authorList>
            <person name="Off K."/>
            <person name="Rejili M."/>
            <person name="Mars M."/>
            <person name="Brachmann A."/>
            <person name="Marin M."/>
        </authorList>
    </citation>
    <scope>NUCLEOTIDE SEQUENCE [LARGE SCALE GENOMIC DNA]</scope>
    <source>
        <strain evidence="4 5">CTAW71</strain>
    </source>
</reference>
<dbReference type="Pfam" id="PF04966">
    <property type="entry name" value="OprB"/>
    <property type="match status" value="1"/>
</dbReference>
<dbReference type="OrthoDB" id="8410954at2"/>
<comment type="similarity">
    <text evidence="1 2">Belongs to the OprB family.</text>
</comment>
<dbReference type="GO" id="GO:0015288">
    <property type="term" value="F:porin activity"/>
    <property type="evidence" value="ECO:0007669"/>
    <property type="project" value="InterPro"/>
</dbReference>
<name>A0A5D3KM22_9BRAD</name>
<evidence type="ECO:0000313" key="5">
    <source>
        <dbReference type="Proteomes" id="UP000324758"/>
    </source>
</evidence>
<dbReference type="Gene3D" id="2.40.160.180">
    <property type="entry name" value="Carbohydrate-selective porin OprB"/>
    <property type="match status" value="1"/>
</dbReference>
<dbReference type="Proteomes" id="UP000324758">
    <property type="component" value="Unassembled WGS sequence"/>
</dbReference>
<dbReference type="InterPro" id="IPR007049">
    <property type="entry name" value="Carb-sel_porin_OprB"/>
</dbReference>
<feature type="region of interest" description="Disordered" evidence="3">
    <location>
        <begin position="56"/>
        <end position="123"/>
    </location>
</feature>
<sequence length="538" mass="57830">MRVKRNRIGRVGAQVTRCGQVKAFGDAPELFPKQGRRVVALSLAVSLISSMALAQSARSSSIKSDTPDATVKPKLPKKKGRPPNSGKAAEIGSGSVPGRSALAQAPALPHASRADIAAGKPQDEASKFARFNKLRERGLEINIPGPADTVDQDKGGFRSALADLGIGYVAWTQNSYVQNVLPNAARSTIANQLYNGQNPTFNSVNYVMVTYDLTRYGIPDGQIIAGMEQQSWTWQPGGPDRLGINTLAYYQTFFDRALELKVGYLRNSHEFAGTLVGGNAGASVFGPSSNVLYQGGMSSNATPTPAINLRYNFDSQLYTKLSVQRSISPDGVATEVNQNPAGLNWTTPNTGILTLDETGYQTKAAPGVLDTWLRAGIGYNTAHYTNLAFPKQPRGDENNFYYVAADRQLWQVAPQGAASRGIYGGFSVMGAPPDQNKVAQYYEARLYAKGLFDSRPSDQISVVATDTVWSNIAVQNALAAKNLVHNDSKAISGTYTAHLAPGVYLNLGLTYINNPTTITYTPQIGHALNFSASTSIFF</sequence>
<gene>
    <name evidence="4" type="ORF">FXB40_24220</name>
</gene>
<evidence type="ECO:0000256" key="2">
    <source>
        <dbReference type="RuleBase" id="RU363072"/>
    </source>
</evidence>